<protein>
    <submittedName>
        <fullName evidence="1">Uncharacterized protein</fullName>
    </submittedName>
</protein>
<proteinExistence type="predicted"/>
<comment type="caution">
    <text evidence="1">The sequence shown here is derived from an EMBL/GenBank/DDBJ whole genome shotgun (WGS) entry which is preliminary data.</text>
</comment>
<dbReference type="InParanoid" id="A0A1V8S7V4"/>
<dbReference type="Proteomes" id="UP000192596">
    <property type="component" value="Unassembled WGS sequence"/>
</dbReference>
<organism evidence="1 2">
    <name type="scientific">Cryoendolithus antarcticus</name>
    <dbReference type="NCBI Taxonomy" id="1507870"/>
    <lineage>
        <taxon>Eukaryota</taxon>
        <taxon>Fungi</taxon>
        <taxon>Dikarya</taxon>
        <taxon>Ascomycota</taxon>
        <taxon>Pezizomycotina</taxon>
        <taxon>Dothideomycetes</taxon>
        <taxon>Dothideomycetidae</taxon>
        <taxon>Cladosporiales</taxon>
        <taxon>Cladosporiaceae</taxon>
        <taxon>Cryoendolithus</taxon>
    </lineage>
</organism>
<name>A0A1V8S7V4_9PEZI</name>
<evidence type="ECO:0000313" key="2">
    <source>
        <dbReference type="Proteomes" id="UP000192596"/>
    </source>
</evidence>
<dbReference type="AlphaFoldDB" id="A0A1V8S7V4"/>
<gene>
    <name evidence="1" type="ORF">B0A48_18712</name>
</gene>
<keyword evidence="2" id="KW-1185">Reference proteome</keyword>
<reference evidence="2" key="1">
    <citation type="submission" date="2017-03" db="EMBL/GenBank/DDBJ databases">
        <title>Genomes of endolithic fungi from Antarctica.</title>
        <authorList>
            <person name="Coleine C."/>
            <person name="Masonjones S."/>
            <person name="Stajich J.E."/>
        </authorList>
    </citation>
    <scope>NUCLEOTIDE SEQUENCE [LARGE SCALE GENOMIC DNA]</scope>
    <source>
        <strain evidence="2">CCFEE 5527</strain>
    </source>
</reference>
<accession>A0A1V8S7V4</accession>
<sequence length="117" mass="13700">MCGPMTLKAIKAPRSWIAKKRDLDLLDQDPQSHAPKLKQVGADDPKKWKRHLQLRYQHLFYFPTVDQPFYLHVRDANARECVRIAWGEWDYHRTSSIQPVAGGLKLGELRLSDYNTR</sequence>
<dbReference type="EMBL" id="NAJO01000119">
    <property type="protein sequence ID" value="OQN95255.1"/>
    <property type="molecule type" value="Genomic_DNA"/>
</dbReference>
<evidence type="ECO:0000313" key="1">
    <source>
        <dbReference type="EMBL" id="OQN95255.1"/>
    </source>
</evidence>